<dbReference type="SUPFAM" id="SSF52980">
    <property type="entry name" value="Restriction endonuclease-like"/>
    <property type="match status" value="1"/>
</dbReference>
<accession>A0A810N269</accession>
<dbReference type="KEGG" id="pry:Prubr_40010"/>
<protein>
    <recommendedName>
        <fullName evidence="2">UPF0102 protein Prubr_40010</fullName>
    </recommendedName>
</protein>
<name>A0A810N269_9ACTN</name>
<evidence type="ECO:0000256" key="1">
    <source>
        <dbReference type="ARBA" id="ARBA00006738"/>
    </source>
</evidence>
<dbReference type="InterPro" id="IPR011335">
    <property type="entry name" value="Restrct_endonuc-II-like"/>
</dbReference>
<dbReference type="AlphaFoldDB" id="A0A810N269"/>
<dbReference type="InterPro" id="IPR011856">
    <property type="entry name" value="tRNA_endonuc-like_dom_sf"/>
</dbReference>
<comment type="similarity">
    <text evidence="1 2">Belongs to the UPF0102 family.</text>
</comment>
<gene>
    <name evidence="3" type="ORF">Prubr_40010</name>
</gene>
<organism evidence="3 4">
    <name type="scientific">Polymorphospora rubra</name>
    <dbReference type="NCBI Taxonomy" id="338584"/>
    <lineage>
        <taxon>Bacteria</taxon>
        <taxon>Bacillati</taxon>
        <taxon>Actinomycetota</taxon>
        <taxon>Actinomycetes</taxon>
        <taxon>Micromonosporales</taxon>
        <taxon>Micromonosporaceae</taxon>
        <taxon>Polymorphospora</taxon>
    </lineage>
</organism>
<evidence type="ECO:0000313" key="4">
    <source>
        <dbReference type="Proteomes" id="UP000680866"/>
    </source>
</evidence>
<dbReference type="InterPro" id="IPR003509">
    <property type="entry name" value="UPF0102_YraN-like"/>
</dbReference>
<dbReference type="EMBL" id="AP023359">
    <property type="protein sequence ID" value="BCJ66980.1"/>
    <property type="molecule type" value="Genomic_DNA"/>
</dbReference>
<dbReference type="PANTHER" id="PTHR34039">
    <property type="entry name" value="UPF0102 PROTEIN YRAN"/>
    <property type="match status" value="1"/>
</dbReference>
<dbReference type="HAMAP" id="MF_00048">
    <property type="entry name" value="UPF0102"/>
    <property type="match status" value="1"/>
</dbReference>
<dbReference type="Pfam" id="PF02021">
    <property type="entry name" value="UPF0102"/>
    <property type="match status" value="1"/>
</dbReference>
<dbReference type="NCBIfam" id="NF009150">
    <property type="entry name" value="PRK12497.1-3"/>
    <property type="match status" value="1"/>
</dbReference>
<reference evidence="3" key="1">
    <citation type="submission" date="2020-08" db="EMBL/GenBank/DDBJ databases">
        <title>Whole genome shotgun sequence of Polymorphospora rubra NBRC 101157.</title>
        <authorList>
            <person name="Komaki H."/>
            <person name="Tamura T."/>
        </authorList>
    </citation>
    <scope>NUCLEOTIDE SEQUENCE</scope>
    <source>
        <strain evidence="3">NBRC 101157</strain>
    </source>
</reference>
<sequence>MTLVRQAVGAYGERRAVQHLVAAGLRVVARNWRCVHGEVDIIAWDGETLVFCEVKTRRSTAYGPPAAAVVPAKARRLRRLAAAWLAGTDAHPREVRFDVVAVHTTGRGPARVEHVRAAF</sequence>
<dbReference type="RefSeq" id="WP_212816379.1">
    <property type="nucleotide sequence ID" value="NZ_AP023359.1"/>
</dbReference>
<evidence type="ECO:0000256" key="2">
    <source>
        <dbReference type="HAMAP-Rule" id="MF_00048"/>
    </source>
</evidence>
<dbReference type="Gene3D" id="3.40.1350.10">
    <property type="match status" value="1"/>
</dbReference>
<keyword evidence="4" id="KW-1185">Reference proteome</keyword>
<dbReference type="GO" id="GO:0003676">
    <property type="term" value="F:nucleic acid binding"/>
    <property type="evidence" value="ECO:0007669"/>
    <property type="project" value="InterPro"/>
</dbReference>
<dbReference type="Proteomes" id="UP000680866">
    <property type="component" value="Chromosome"/>
</dbReference>
<proteinExistence type="inferred from homology"/>
<dbReference type="NCBIfam" id="NF009154">
    <property type="entry name" value="PRK12497.3-3"/>
    <property type="match status" value="1"/>
</dbReference>
<dbReference type="PANTHER" id="PTHR34039:SF1">
    <property type="entry name" value="UPF0102 PROTEIN YRAN"/>
    <property type="match status" value="1"/>
</dbReference>
<evidence type="ECO:0000313" key="3">
    <source>
        <dbReference type="EMBL" id="BCJ66980.1"/>
    </source>
</evidence>
<dbReference type="NCBIfam" id="TIGR00252">
    <property type="entry name" value="YraN family protein"/>
    <property type="match status" value="1"/>
</dbReference>